<gene>
    <name evidence="3" type="ORF">ZIOFF_057146</name>
</gene>
<evidence type="ECO:0000313" key="4">
    <source>
        <dbReference type="Proteomes" id="UP000734854"/>
    </source>
</evidence>
<proteinExistence type="predicted"/>
<dbReference type="GO" id="GO:0016020">
    <property type="term" value="C:membrane"/>
    <property type="evidence" value="ECO:0007669"/>
    <property type="project" value="TreeGrafter"/>
</dbReference>
<dbReference type="PROSITE" id="PS50146">
    <property type="entry name" value="DAGK"/>
    <property type="match status" value="1"/>
</dbReference>
<name>A0A8J5F705_ZINOF</name>
<dbReference type="GO" id="GO:0007165">
    <property type="term" value="P:signal transduction"/>
    <property type="evidence" value="ECO:0007669"/>
    <property type="project" value="InterPro"/>
</dbReference>
<dbReference type="InterPro" id="IPR001206">
    <property type="entry name" value="Diacylglycerol_kinase_cat_dom"/>
</dbReference>
<evidence type="ECO:0000313" key="3">
    <source>
        <dbReference type="EMBL" id="KAG6480562.1"/>
    </source>
</evidence>
<feature type="compositionally biased region" description="Basic and acidic residues" evidence="1">
    <location>
        <begin position="47"/>
        <end position="59"/>
    </location>
</feature>
<dbReference type="PANTHER" id="PTHR11255:SF80">
    <property type="entry name" value="EYE-SPECIFIC DIACYLGLYCEROL KINASE"/>
    <property type="match status" value="1"/>
</dbReference>
<dbReference type="SUPFAM" id="SSF111331">
    <property type="entry name" value="NAD kinase/diacylglycerol kinase-like"/>
    <property type="match status" value="1"/>
</dbReference>
<protein>
    <recommendedName>
        <fullName evidence="2">DAGKc domain-containing protein</fullName>
    </recommendedName>
</protein>
<feature type="domain" description="DAGKc" evidence="2">
    <location>
        <begin position="67"/>
        <end position="145"/>
    </location>
</feature>
<accession>A0A8J5F705</accession>
<keyword evidence="4" id="KW-1185">Reference proteome</keyword>
<comment type="caution">
    <text evidence="3">The sequence shown here is derived from an EMBL/GenBank/DDBJ whole genome shotgun (WGS) entry which is preliminary data.</text>
</comment>
<dbReference type="Gene3D" id="3.40.50.10330">
    <property type="entry name" value="Probable inorganic polyphosphate/atp-NAD kinase, domain 1"/>
    <property type="match status" value="1"/>
</dbReference>
<dbReference type="Proteomes" id="UP000734854">
    <property type="component" value="Unassembled WGS sequence"/>
</dbReference>
<dbReference type="InterPro" id="IPR016064">
    <property type="entry name" value="NAD/diacylglycerol_kinase_sf"/>
</dbReference>
<dbReference type="InterPro" id="IPR017438">
    <property type="entry name" value="ATP-NAD_kinase_N"/>
</dbReference>
<feature type="compositionally biased region" description="Polar residues" evidence="1">
    <location>
        <begin position="1"/>
        <end position="22"/>
    </location>
</feature>
<evidence type="ECO:0000259" key="2">
    <source>
        <dbReference type="PROSITE" id="PS50146"/>
    </source>
</evidence>
<dbReference type="PANTHER" id="PTHR11255">
    <property type="entry name" value="DIACYLGLYCEROL KINASE"/>
    <property type="match status" value="1"/>
</dbReference>
<sequence>MANCKSVPSNPSQKSTPPSRTCSIKDYSVGVQLGRPQEGQQATPEGCDSRPPGRGDSRGFGEGGDDCAKATHENMRVMVAGGDGIVGWVLGSLGQLYEENRESNPPTGIIPLGKENDLSRSFGWGGSFPFTWWSPVKMSIYKTSG</sequence>
<dbReference type="InterPro" id="IPR037607">
    <property type="entry name" value="DGK"/>
</dbReference>
<feature type="region of interest" description="Disordered" evidence="1">
    <location>
        <begin position="1"/>
        <end position="66"/>
    </location>
</feature>
<evidence type="ECO:0000256" key="1">
    <source>
        <dbReference type="SAM" id="MobiDB-lite"/>
    </source>
</evidence>
<dbReference type="AlphaFoldDB" id="A0A8J5F705"/>
<dbReference type="Pfam" id="PF00781">
    <property type="entry name" value="DAGK_cat"/>
    <property type="match status" value="1"/>
</dbReference>
<organism evidence="3 4">
    <name type="scientific">Zingiber officinale</name>
    <name type="common">Ginger</name>
    <name type="synonym">Amomum zingiber</name>
    <dbReference type="NCBI Taxonomy" id="94328"/>
    <lineage>
        <taxon>Eukaryota</taxon>
        <taxon>Viridiplantae</taxon>
        <taxon>Streptophyta</taxon>
        <taxon>Embryophyta</taxon>
        <taxon>Tracheophyta</taxon>
        <taxon>Spermatophyta</taxon>
        <taxon>Magnoliopsida</taxon>
        <taxon>Liliopsida</taxon>
        <taxon>Zingiberales</taxon>
        <taxon>Zingiberaceae</taxon>
        <taxon>Zingiber</taxon>
    </lineage>
</organism>
<dbReference type="EMBL" id="JACMSC010000016">
    <property type="protein sequence ID" value="KAG6480562.1"/>
    <property type="molecule type" value="Genomic_DNA"/>
</dbReference>
<reference evidence="3 4" key="1">
    <citation type="submission" date="2020-08" db="EMBL/GenBank/DDBJ databases">
        <title>Plant Genome Project.</title>
        <authorList>
            <person name="Zhang R.-G."/>
        </authorList>
    </citation>
    <scope>NUCLEOTIDE SEQUENCE [LARGE SCALE GENOMIC DNA]</scope>
    <source>
        <tissue evidence="3">Rhizome</tissue>
    </source>
</reference>
<dbReference type="GO" id="GO:0004143">
    <property type="term" value="F:ATP-dependent diacylglycerol kinase activity"/>
    <property type="evidence" value="ECO:0007669"/>
    <property type="project" value="InterPro"/>
</dbReference>